<evidence type="ECO:0000313" key="3">
    <source>
        <dbReference type="Proteomes" id="UP000612456"/>
    </source>
</evidence>
<dbReference type="EMBL" id="BMHP01000003">
    <property type="protein sequence ID" value="GGD84238.1"/>
    <property type="molecule type" value="Genomic_DNA"/>
</dbReference>
<evidence type="ECO:0000256" key="1">
    <source>
        <dbReference type="SAM" id="MobiDB-lite"/>
    </source>
</evidence>
<reference evidence="2" key="1">
    <citation type="journal article" date="2014" name="Int. J. Syst. Evol. Microbiol.">
        <title>Complete genome sequence of Corynebacterium casei LMG S-19264T (=DSM 44701T), isolated from a smear-ripened cheese.</title>
        <authorList>
            <consortium name="US DOE Joint Genome Institute (JGI-PGF)"/>
            <person name="Walter F."/>
            <person name="Albersmeier A."/>
            <person name="Kalinowski J."/>
            <person name="Ruckert C."/>
        </authorList>
    </citation>
    <scope>NUCLEOTIDE SEQUENCE</scope>
    <source>
        <strain evidence="2">CGMCC 1.15178</strain>
    </source>
</reference>
<evidence type="ECO:0000313" key="2">
    <source>
        <dbReference type="EMBL" id="GGD84238.1"/>
    </source>
</evidence>
<feature type="region of interest" description="Disordered" evidence="1">
    <location>
        <begin position="1"/>
        <end position="38"/>
    </location>
</feature>
<gene>
    <name evidence="2" type="ORF">GCM10010911_48160</name>
</gene>
<evidence type="ECO:0008006" key="4">
    <source>
        <dbReference type="Google" id="ProtNLM"/>
    </source>
</evidence>
<feature type="compositionally biased region" description="Basic and acidic residues" evidence="1">
    <location>
        <begin position="1"/>
        <end position="14"/>
    </location>
</feature>
<proteinExistence type="predicted"/>
<organism evidence="2 3">
    <name type="scientific">Paenibacillus nasutitermitis</name>
    <dbReference type="NCBI Taxonomy" id="1652958"/>
    <lineage>
        <taxon>Bacteria</taxon>
        <taxon>Bacillati</taxon>
        <taxon>Bacillota</taxon>
        <taxon>Bacilli</taxon>
        <taxon>Bacillales</taxon>
        <taxon>Paenibacillaceae</taxon>
        <taxon>Paenibacillus</taxon>
    </lineage>
</organism>
<keyword evidence="3" id="KW-1185">Reference proteome</keyword>
<protein>
    <recommendedName>
        <fullName evidence="4">DUF2564 family protein</fullName>
    </recommendedName>
</protein>
<dbReference type="RefSeq" id="WP_188995701.1">
    <property type="nucleotide sequence ID" value="NZ_BMHP01000003.1"/>
</dbReference>
<comment type="caution">
    <text evidence="2">The sequence shown here is derived from an EMBL/GenBank/DDBJ whole genome shotgun (WGS) entry which is preliminary data.</text>
</comment>
<dbReference type="AlphaFoldDB" id="A0A917DZ90"/>
<accession>A0A917DZ90</accession>
<dbReference type="Proteomes" id="UP000612456">
    <property type="component" value="Unassembled WGS sequence"/>
</dbReference>
<name>A0A917DZ90_9BACL</name>
<reference evidence="2" key="2">
    <citation type="submission" date="2020-09" db="EMBL/GenBank/DDBJ databases">
        <authorList>
            <person name="Sun Q."/>
            <person name="Zhou Y."/>
        </authorList>
    </citation>
    <scope>NUCLEOTIDE SEQUENCE</scope>
    <source>
        <strain evidence="2">CGMCC 1.15178</strain>
    </source>
</reference>
<sequence length="94" mass="10762">MAKHSDTSWKEDHPSTLLSNSVQKADHAVKQAMSHPEEELFGQAYNTISHAENALVSAEQQHEHMDIVQQNKEQLDLMKQQLHEAEAQENMEDQ</sequence>